<dbReference type="EMBL" id="ML178830">
    <property type="protein sequence ID" value="TFL00187.1"/>
    <property type="molecule type" value="Genomic_DNA"/>
</dbReference>
<evidence type="ECO:0000313" key="2">
    <source>
        <dbReference type="Proteomes" id="UP000305067"/>
    </source>
</evidence>
<dbReference type="Proteomes" id="UP000305067">
    <property type="component" value="Unassembled WGS sequence"/>
</dbReference>
<keyword evidence="2" id="KW-1185">Reference proteome</keyword>
<dbReference type="STRING" id="1884261.A0A5C3QFA8"/>
<protein>
    <submittedName>
        <fullName evidence="1">Uncharacterized protein</fullName>
    </submittedName>
</protein>
<evidence type="ECO:0000313" key="1">
    <source>
        <dbReference type="EMBL" id="TFL00187.1"/>
    </source>
</evidence>
<dbReference type="AlphaFoldDB" id="A0A5C3QFA8"/>
<reference evidence="1 2" key="1">
    <citation type="journal article" date="2019" name="Nat. Ecol. Evol.">
        <title>Megaphylogeny resolves global patterns of mushroom evolution.</title>
        <authorList>
            <person name="Varga T."/>
            <person name="Krizsan K."/>
            <person name="Foldi C."/>
            <person name="Dima B."/>
            <person name="Sanchez-Garcia M."/>
            <person name="Sanchez-Ramirez S."/>
            <person name="Szollosi G.J."/>
            <person name="Szarkandi J.G."/>
            <person name="Papp V."/>
            <person name="Albert L."/>
            <person name="Andreopoulos W."/>
            <person name="Angelini C."/>
            <person name="Antonin V."/>
            <person name="Barry K.W."/>
            <person name="Bougher N.L."/>
            <person name="Buchanan P."/>
            <person name="Buyck B."/>
            <person name="Bense V."/>
            <person name="Catcheside P."/>
            <person name="Chovatia M."/>
            <person name="Cooper J."/>
            <person name="Damon W."/>
            <person name="Desjardin D."/>
            <person name="Finy P."/>
            <person name="Geml J."/>
            <person name="Haridas S."/>
            <person name="Hughes K."/>
            <person name="Justo A."/>
            <person name="Karasinski D."/>
            <person name="Kautmanova I."/>
            <person name="Kiss B."/>
            <person name="Kocsube S."/>
            <person name="Kotiranta H."/>
            <person name="LaButti K.M."/>
            <person name="Lechner B.E."/>
            <person name="Liimatainen K."/>
            <person name="Lipzen A."/>
            <person name="Lukacs Z."/>
            <person name="Mihaltcheva S."/>
            <person name="Morgado L.N."/>
            <person name="Niskanen T."/>
            <person name="Noordeloos M.E."/>
            <person name="Ohm R.A."/>
            <person name="Ortiz-Santana B."/>
            <person name="Ovrebo C."/>
            <person name="Racz N."/>
            <person name="Riley R."/>
            <person name="Savchenko A."/>
            <person name="Shiryaev A."/>
            <person name="Soop K."/>
            <person name="Spirin V."/>
            <person name="Szebenyi C."/>
            <person name="Tomsovsky M."/>
            <person name="Tulloss R.E."/>
            <person name="Uehling J."/>
            <person name="Grigoriev I.V."/>
            <person name="Vagvolgyi C."/>
            <person name="Papp T."/>
            <person name="Martin F.M."/>
            <person name="Miettinen O."/>
            <person name="Hibbett D.S."/>
            <person name="Nagy L.G."/>
        </authorList>
    </citation>
    <scope>NUCLEOTIDE SEQUENCE [LARGE SCALE GENOMIC DNA]</scope>
    <source>
        <strain evidence="1 2">CBS 309.79</strain>
    </source>
</reference>
<gene>
    <name evidence="1" type="ORF">BDV98DRAFT_509456</name>
</gene>
<sequence length="130" mass="14191">MSSSASEVQVLVDDFDPRITYTPADGWRTMGSDTEFNSTTHALLEGTGSFNGTGIAVYGTLAVESGDQLTVTFILDDGTPMSYSPDSRDLRYRTRFFQSPVLEDGEHTLLMVDAKADARSFILVSSGRFC</sequence>
<organism evidence="1 2">
    <name type="scientific">Pterulicium gracile</name>
    <dbReference type="NCBI Taxonomy" id="1884261"/>
    <lineage>
        <taxon>Eukaryota</taxon>
        <taxon>Fungi</taxon>
        <taxon>Dikarya</taxon>
        <taxon>Basidiomycota</taxon>
        <taxon>Agaricomycotina</taxon>
        <taxon>Agaricomycetes</taxon>
        <taxon>Agaricomycetidae</taxon>
        <taxon>Agaricales</taxon>
        <taxon>Pleurotineae</taxon>
        <taxon>Pterulaceae</taxon>
        <taxon>Pterulicium</taxon>
    </lineage>
</organism>
<dbReference type="Gene3D" id="2.60.120.260">
    <property type="entry name" value="Galactose-binding domain-like"/>
    <property type="match status" value="1"/>
</dbReference>
<dbReference type="OrthoDB" id="3265734at2759"/>
<accession>A0A5C3QFA8</accession>
<proteinExistence type="predicted"/>
<name>A0A5C3QFA8_9AGAR</name>